<dbReference type="PANTHER" id="PTHR43174:SF2">
    <property type="entry name" value="UDP-N-ACETYLGLUCOSAMINE 2-EPIMERASE"/>
    <property type="match status" value="1"/>
</dbReference>
<protein>
    <recommendedName>
        <fullName evidence="3">UDP-N-acetylglucosamine 2-epimerase (non-hydrolyzing)</fullName>
        <ecNumber evidence="3">5.1.3.14</ecNumber>
    </recommendedName>
    <alternativeName>
        <fullName evidence="4">UDP-GlcNAc-2-epimerase</fullName>
    </alternativeName>
</protein>
<sequence length="391" mass="44278">MCLNFREDNVMKKIMVIFGTRPEAIKMAPLVKEIDHNGNFEANIVITAQHRDMLDSVLSIFDIQADHDLNIMQDQQTLAGITANALAKLDSIINEEQPDMILVHGDTTTTFVGSLAAFYHQIPVGHVEAGLRTHQKYSPFPEELNRVMVSNIAELNFAPTVIAAKNLLFENKDKESIFITGNTVIDALSTTVQNEFVSTIINKHKGKKVILLTAHRRENIGEPMHQIFKAVRDLADEYKDVVFIYPMHRNPKVRAIAEKYLSGRNRIELIEPLDALEFHNFTNQSYLVLTDSGGIQEEAPTFGKPVLVLRNHTERPEGVEAGTSRVIGTDYDNIVRNVKQLIEDDEAYQRMSQANNPYGDGQASRRICEAIEYYFGLRSDKPDEFVPLRRK</sequence>
<evidence type="ECO:0000256" key="5">
    <source>
        <dbReference type="RuleBase" id="RU003513"/>
    </source>
</evidence>
<keyword evidence="1 5" id="KW-0413">Isomerase</keyword>
<feature type="domain" description="UDP-N-acetylglucosamine 2-epimerase" evidence="6">
    <location>
        <begin position="32"/>
        <end position="372"/>
    </location>
</feature>
<dbReference type="Proteomes" id="UP000003455">
    <property type="component" value="Chromosome"/>
</dbReference>
<dbReference type="AlphaFoldDB" id="A0A0E1XC12"/>
<evidence type="ECO:0000313" key="7">
    <source>
        <dbReference type="EMBL" id="EFH96313.1"/>
    </source>
</evidence>
<dbReference type="Pfam" id="PF02350">
    <property type="entry name" value="Epimerase_2"/>
    <property type="match status" value="1"/>
</dbReference>
<proteinExistence type="inferred from homology"/>
<dbReference type="FunFam" id="3.40.50.2000:FF:000043">
    <property type="entry name" value="UDP-N-acetylglucosamine 2-epimerase"/>
    <property type="match status" value="1"/>
</dbReference>
<name>A0A0E1XC12_STAAU</name>
<dbReference type="EMBL" id="ACJA02000001">
    <property type="protein sequence ID" value="EFH96313.1"/>
    <property type="molecule type" value="Genomic_DNA"/>
</dbReference>
<dbReference type="CDD" id="cd03786">
    <property type="entry name" value="GTB_UDP-GlcNAc_2-Epimerase"/>
    <property type="match status" value="1"/>
</dbReference>
<dbReference type="InterPro" id="IPR003331">
    <property type="entry name" value="UDP_GlcNAc_Epimerase_2_dom"/>
</dbReference>
<dbReference type="GO" id="GO:0008761">
    <property type="term" value="F:UDP-N-acetylglucosamine 2-epimerase activity"/>
    <property type="evidence" value="ECO:0007669"/>
    <property type="project" value="UniProtKB-EC"/>
</dbReference>
<comment type="similarity">
    <text evidence="2 5">Belongs to the UDP-N-acetylglucosamine 2-epimerase family.</text>
</comment>
<dbReference type="InterPro" id="IPR029767">
    <property type="entry name" value="WecB-like"/>
</dbReference>
<dbReference type="PANTHER" id="PTHR43174">
    <property type="entry name" value="UDP-N-ACETYLGLUCOSAMINE 2-EPIMERASE"/>
    <property type="match status" value="1"/>
</dbReference>
<gene>
    <name evidence="7" type="ORF">HMPREF0769_10315</name>
</gene>
<organism evidence="7">
    <name type="scientific">Staphylococcus aureus subsp. aureus MN8</name>
    <dbReference type="NCBI Taxonomy" id="548470"/>
    <lineage>
        <taxon>Bacteria</taxon>
        <taxon>Bacillati</taxon>
        <taxon>Bacillota</taxon>
        <taxon>Bacilli</taxon>
        <taxon>Bacillales</taxon>
        <taxon>Staphylococcaceae</taxon>
        <taxon>Staphylococcus</taxon>
    </lineage>
</organism>
<dbReference type="SUPFAM" id="SSF53756">
    <property type="entry name" value="UDP-Glycosyltransferase/glycogen phosphorylase"/>
    <property type="match status" value="1"/>
</dbReference>
<dbReference type="NCBIfam" id="TIGR00236">
    <property type="entry name" value="wecB"/>
    <property type="match status" value="1"/>
</dbReference>
<dbReference type="Gene3D" id="3.40.50.2000">
    <property type="entry name" value="Glycogen Phosphorylase B"/>
    <property type="match status" value="2"/>
</dbReference>
<evidence type="ECO:0000259" key="6">
    <source>
        <dbReference type="Pfam" id="PF02350"/>
    </source>
</evidence>
<dbReference type="HOGENOM" id="CLU_041674_1_0_9"/>
<comment type="caution">
    <text evidence="7">The sequence shown here is derived from an EMBL/GenBank/DDBJ whole genome shotgun (WGS) entry which is preliminary data.</text>
</comment>
<evidence type="ECO:0000256" key="3">
    <source>
        <dbReference type="ARBA" id="ARBA00038858"/>
    </source>
</evidence>
<evidence type="ECO:0000256" key="1">
    <source>
        <dbReference type="ARBA" id="ARBA00023235"/>
    </source>
</evidence>
<evidence type="ECO:0000256" key="4">
    <source>
        <dbReference type="ARBA" id="ARBA00079400"/>
    </source>
</evidence>
<dbReference type="EC" id="5.1.3.14" evidence="3"/>
<accession>A0A0E1XC12</accession>
<reference evidence="7" key="1">
    <citation type="submission" date="2010-05" db="EMBL/GenBank/DDBJ databases">
        <authorList>
            <person name="Muzny D."/>
            <person name="Qin X."/>
            <person name="Buhay C."/>
            <person name="Dugan-Rocha S."/>
            <person name="Ding Y."/>
            <person name="Chen G."/>
            <person name="Hawes A."/>
            <person name="Holder M."/>
            <person name="Jhangiani S."/>
            <person name="Johnson A."/>
            <person name="Khan Z."/>
            <person name="Li Z."/>
            <person name="Liu W."/>
            <person name="Liu X."/>
            <person name="Perez L."/>
            <person name="Shen H."/>
            <person name="Wang Q."/>
            <person name="Watt J."/>
            <person name="Xi L."/>
            <person name="Xin Y."/>
            <person name="Zhou J."/>
            <person name="Deng J."/>
            <person name="Jiang H."/>
            <person name="Liu Y."/>
            <person name="Qu J."/>
            <person name="Song X.-Z."/>
            <person name="Zhang L."/>
            <person name="Villasana D."/>
            <person name="Johnson A."/>
            <person name="Liu J."/>
            <person name="Liyanage D."/>
            <person name="Lorensuhewa L."/>
            <person name="Robinson T."/>
            <person name="Song A."/>
            <person name="Song B.-B."/>
            <person name="Dinh H."/>
            <person name="Thornton R."/>
            <person name="Coyle M."/>
            <person name="Francisco L."/>
            <person name="Jackson L."/>
            <person name="Javaid M."/>
            <person name="Korchina V."/>
            <person name="Kovar C."/>
            <person name="Mata R."/>
            <person name="Mathew T."/>
            <person name="Ngo R."/>
            <person name="Nguyen L."/>
            <person name="Nguyen N."/>
            <person name="Okwuonu G."/>
            <person name="Ongeri F."/>
            <person name="Pham C."/>
            <person name="Simmons D."/>
            <person name="Wilczek-Boney K."/>
            <person name="Hale W."/>
            <person name="Jakkamsetti A."/>
            <person name="Pham P."/>
            <person name="Ruth R."/>
            <person name="San Lucas F."/>
            <person name="Warren J."/>
            <person name="Zhang J."/>
            <person name="Zhao Z."/>
            <person name="Zhou C."/>
            <person name="Zhu D."/>
            <person name="Lee S."/>
            <person name="Bess C."/>
            <person name="Blankenburg K."/>
            <person name="Forbes L."/>
            <person name="Fu Q."/>
            <person name="Gubbala S."/>
            <person name="Hirani K."/>
            <person name="Jayaseelan J.C."/>
            <person name="Lara F."/>
            <person name="Munidasa M."/>
            <person name="Palculict T."/>
            <person name="Patil S."/>
            <person name="Pu L.-L."/>
            <person name="Saada N."/>
            <person name="Tang L."/>
            <person name="Weissenberger G."/>
            <person name="Zhu Y."/>
            <person name="Hemphill L."/>
            <person name="Shang Y."/>
            <person name="Youmans B."/>
            <person name="Ayvaz T."/>
            <person name="Ross M."/>
            <person name="Santibanez J."/>
            <person name="Aqrawi P."/>
            <person name="Gross S."/>
            <person name="Joshi V."/>
            <person name="Fowler G."/>
            <person name="Nazareth L."/>
            <person name="Reid J."/>
            <person name="Worley K."/>
            <person name="Petrosino J."/>
            <person name="Highlander S."/>
            <person name="Gibbs R."/>
        </authorList>
    </citation>
    <scope>NUCLEOTIDE SEQUENCE [LARGE SCALE GENOMIC DNA]</scope>
    <source>
        <strain evidence="7">MN8</strain>
    </source>
</reference>
<evidence type="ECO:0000256" key="2">
    <source>
        <dbReference type="ARBA" id="ARBA00038209"/>
    </source>
</evidence>